<dbReference type="Gene3D" id="3.30.450.40">
    <property type="match status" value="1"/>
</dbReference>
<proteinExistence type="predicted"/>
<evidence type="ECO:0000256" key="2">
    <source>
        <dbReference type="ARBA" id="ARBA00023125"/>
    </source>
</evidence>
<dbReference type="PROSITE" id="PS51077">
    <property type="entry name" value="HTH_ICLR"/>
    <property type="match status" value="1"/>
</dbReference>
<dbReference type="InterPro" id="IPR005471">
    <property type="entry name" value="Tscrpt_reg_IclR_N"/>
</dbReference>
<dbReference type="STRING" id="568872.GA0070624_4961"/>
<sequence>MPPVNVLSKADRVLELLADQGEMPIAGLIEALDEPRTSVYRLLESMQELGWVEPGGRRGHYRLGLKVFRLGAAVARRFDERQAALPVMERLHEETGETVFLCVRQGLEAVCIERIDGARVQILELRLGGRLPLHVGGAPRALLAFGGEALWDEYLFRAPLNTYTNKTLNTPELVRQSLMDDANAGIVISNQDVTLGIASIAAPVFNHTGKVSAALSLAGVAPVLLGDNRQRHESMVREAAAEVSRALGYSS</sequence>
<dbReference type="OrthoDB" id="8479143at2"/>
<dbReference type="GO" id="GO:0003677">
    <property type="term" value="F:DNA binding"/>
    <property type="evidence" value="ECO:0007669"/>
    <property type="project" value="UniProtKB-KW"/>
</dbReference>
<keyword evidence="1" id="KW-0805">Transcription regulation</keyword>
<evidence type="ECO:0000313" key="6">
    <source>
        <dbReference type="EMBL" id="SCL34327.1"/>
    </source>
</evidence>
<dbReference type="EMBL" id="FMHV01000002">
    <property type="protein sequence ID" value="SCL34327.1"/>
    <property type="molecule type" value="Genomic_DNA"/>
</dbReference>
<feature type="domain" description="HTH iclR-type" evidence="4">
    <location>
        <begin position="4"/>
        <end position="65"/>
    </location>
</feature>
<dbReference type="InterPro" id="IPR014757">
    <property type="entry name" value="Tscrpt_reg_IclR_C"/>
</dbReference>
<dbReference type="SUPFAM" id="SSF46785">
    <property type="entry name" value="Winged helix' DNA-binding domain"/>
    <property type="match status" value="1"/>
</dbReference>
<dbReference type="Proteomes" id="UP000199413">
    <property type="component" value="Unassembled WGS sequence"/>
</dbReference>
<dbReference type="InterPro" id="IPR036388">
    <property type="entry name" value="WH-like_DNA-bd_sf"/>
</dbReference>
<evidence type="ECO:0000256" key="3">
    <source>
        <dbReference type="ARBA" id="ARBA00023163"/>
    </source>
</evidence>
<dbReference type="GO" id="GO:0003700">
    <property type="term" value="F:DNA-binding transcription factor activity"/>
    <property type="evidence" value="ECO:0007669"/>
    <property type="project" value="TreeGrafter"/>
</dbReference>
<dbReference type="Pfam" id="PF01614">
    <property type="entry name" value="IclR_C"/>
    <property type="match status" value="1"/>
</dbReference>
<dbReference type="PROSITE" id="PS51078">
    <property type="entry name" value="ICLR_ED"/>
    <property type="match status" value="1"/>
</dbReference>
<evidence type="ECO:0000259" key="5">
    <source>
        <dbReference type="PROSITE" id="PS51078"/>
    </source>
</evidence>
<organism evidence="6 7">
    <name type="scientific">Micromonospora rhizosphaerae</name>
    <dbReference type="NCBI Taxonomy" id="568872"/>
    <lineage>
        <taxon>Bacteria</taxon>
        <taxon>Bacillati</taxon>
        <taxon>Actinomycetota</taxon>
        <taxon>Actinomycetes</taxon>
        <taxon>Micromonosporales</taxon>
        <taxon>Micromonosporaceae</taxon>
        <taxon>Micromonospora</taxon>
    </lineage>
</organism>
<dbReference type="RefSeq" id="WP_091345075.1">
    <property type="nucleotide sequence ID" value="NZ_FMHV01000002.1"/>
</dbReference>
<dbReference type="Gene3D" id="1.10.10.10">
    <property type="entry name" value="Winged helix-like DNA-binding domain superfamily/Winged helix DNA-binding domain"/>
    <property type="match status" value="1"/>
</dbReference>
<dbReference type="SMART" id="SM00346">
    <property type="entry name" value="HTH_ICLR"/>
    <property type="match status" value="1"/>
</dbReference>
<dbReference type="Pfam" id="PF09339">
    <property type="entry name" value="HTH_IclR"/>
    <property type="match status" value="1"/>
</dbReference>
<name>A0A1C6SXS7_9ACTN</name>
<dbReference type="PANTHER" id="PTHR30136">
    <property type="entry name" value="HELIX-TURN-HELIX TRANSCRIPTIONAL REGULATOR, ICLR FAMILY"/>
    <property type="match status" value="1"/>
</dbReference>
<evidence type="ECO:0000259" key="4">
    <source>
        <dbReference type="PROSITE" id="PS51077"/>
    </source>
</evidence>
<keyword evidence="3" id="KW-0804">Transcription</keyword>
<dbReference type="PANTHER" id="PTHR30136:SF24">
    <property type="entry name" value="HTH-TYPE TRANSCRIPTIONAL REPRESSOR ALLR"/>
    <property type="match status" value="1"/>
</dbReference>
<feature type="domain" description="IclR-ED" evidence="5">
    <location>
        <begin position="66"/>
        <end position="249"/>
    </location>
</feature>
<dbReference type="GO" id="GO:0045892">
    <property type="term" value="P:negative regulation of DNA-templated transcription"/>
    <property type="evidence" value="ECO:0007669"/>
    <property type="project" value="TreeGrafter"/>
</dbReference>
<evidence type="ECO:0000313" key="7">
    <source>
        <dbReference type="Proteomes" id="UP000199413"/>
    </source>
</evidence>
<dbReference type="InterPro" id="IPR050707">
    <property type="entry name" value="HTH_MetabolicPath_Reg"/>
</dbReference>
<keyword evidence="7" id="KW-1185">Reference proteome</keyword>
<protein>
    <submittedName>
        <fullName evidence="6">Transcriptional regulator, IclR family</fullName>
    </submittedName>
</protein>
<gene>
    <name evidence="6" type="ORF">GA0070624_4961</name>
</gene>
<dbReference type="SUPFAM" id="SSF55781">
    <property type="entry name" value="GAF domain-like"/>
    <property type="match status" value="1"/>
</dbReference>
<dbReference type="AlphaFoldDB" id="A0A1C6SXS7"/>
<accession>A0A1C6SXS7</accession>
<dbReference type="InterPro" id="IPR036390">
    <property type="entry name" value="WH_DNA-bd_sf"/>
</dbReference>
<reference evidence="7" key="1">
    <citation type="submission" date="2016-06" db="EMBL/GenBank/DDBJ databases">
        <authorList>
            <person name="Varghese N."/>
            <person name="Submissions Spin"/>
        </authorList>
    </citation>
    <scope>NUCLEOTIDE SEQUENCE [LARGE SCALE GENOMIC DNA]</scope>
    <source>
        <strain evidence="7">DSM 45431</strain>
    </source>
</reference>
<dbReference type="InterPro" id="IPR029016">
    <property type="entry name" value="GAF-like_dom_sf"/>
</dbReference>
<evidence type="ECO:0000256" key="1">
    <source>
        <dbReference type="ARBA" id="ARBA00023015"/>
    </source>
</evidence>
<keyword evidence="2" id="KW-0238">DNA-binding</keyword>